<keyword evidence="4" id="KW-1185">Reference proteome</keyword>
<dbReference type="Proteomes" id="UP001107558">
    <property type="component" value="Chromosome 3"/>
</dbReference>
<evidence type="ECO:0000256" key="2">
    <source>
        <dbReference type="SAM" id="Phobius"/>
    </source>
</evidence>
<accession>A0A9J6BJA3</accession>
<keyword evidence="2" id="KW-1133">Transmembrane helix</keyword>
<evidence type="ECO:0000256" key="1">
    <source>
        <dbReference type="SAM" id="MobiDB-lite"/>
    </source>
</evidence>
<feature type="region of interest" description="Disordered" evidence="1">
    <location>
        <begin position="70"/>
        <end position="93"/>
    </location>
</feature>
<organism evidence="3 4">
    <name type="scientific">Polypedilum vanderplanki</name>
    <name type="common">Sleeping chironomid midge</name>
    <dbReference type="NCBI Taxonomy" id="319348"/>
    <lineage>
        <taxon>Eukaryota</taxon>
        <taxon>Metazoa</taxon>
        <taxon>Ecdysozoa</taxon>
        <taxon>Arthropoda</taxon>
        <taxon>Hexapoda</taxon>
        <taxon>Insecta</taxon>
        <taxon>Pterygota</taxon>
        <taxon>Neoptera</taxon>
        <taxon>Endopterygota</taxon>
        <taxon>Diptera</taxon>
        <taxon>Nematocera</taxon>
        <taxon>Chironomoidea</taxon>
        <taxon>Chironomidae</taxon>
        <taxon>Chironominae</taxon>
        <taxon>Polypedilum</taxon>
        <taxon>Polypedilum</taxon>
    </lineage>
</organism>
<keyword evidence="2" id="KW-0812">Transmembrane</keyword>
<dbReference type="EMBL" id="JADBJN010000003">
    <property type="protein sequence ID" value="KAG5669776.1"/>
    <property type="molecule type" value="Genomic_DNA"/>
</dbReference>
<gene>
    <name evidence="3" type="ORF">PVAND_000069</name>
</gene>
<name>A0A9J6BJA3_POLVA</name>
<reference evidence="3" key="1">
    <citation type="submission" date="2021-03" db="EMBL/GenBank/DDBJ databases">
        <title>Chromosome level genome of the anhydrobiotic midge Polypedilum vanderplanki.</title>
        <authorList>
            <person name="Yoshida Y."/>
            <person name="Kikawada T."/>
            <person name="Gusev O."/>
        </authorList>
    </citation>
    <scope>NUCLEOTIDE SEQUENCE</scope>
    <source>
        <strain evidence="3">NIAS01</strain>
        <tissue evidence="3">Whole body or cell culture</tissue>
    </source>
</reference>
<sequence length="93" mass="10549">MLKGIQNNERKNLTVYAISTVYSFVLSIIMCFFLITVWTIVISAFFSIFFFYSIVIILNLLLISESENDQANKPTEASSSNFDTLKSKSDATM</sequence>
<feature type="compositionally biased region" description="Polar residues" evidence="1">
    <location>
        <begin position="70"/>
        <end position="84"/>
    </location>
</feature>
<protein>
    <submittedName>
        <fullName evidence="3">Uncharacterized protein</fullName>
    </submittedName>
</protein>
<dbReference type="AlphaFoldDB" id="A0A9J6BJA3"/>
<feature type="transmembrane region" description="Helical" evidence="2">
    <location>
        <begin position="41"/>
        <end position="63"/>
    </location>
</feature>
<feature type="transmembrane region" description="Helical" evidence="2">
    <location>
        <begin position="12"/>
        <end position="35"/>
    </location>
</feature>
<proteinExistence type="predicted"/>
<comment type="caution">
    <text evidence="3">The sequence shown here is derived from an EMBL/GenBank/DDBJ whole genome shotgun (WGS) entry which is preliminary data.</text>
</comment>
<evidence type="ECO:0000313" key="4">
    <source>
        <dbReference type="Proteomes" id="UP001107558"/>
    </source>
</evidence>
<evidence type="ECO:0000313" key="3">
    <source>
        <dbReference type="EMBL" id="KAG5669776.1"/>
    </source>
</evidence>
<keyword evidence="2" id="KW-0472">Membrane</keyword>